<reference evidence="1 2" key="1">
    <citation type="journal article" date="2015" name="Antonie Van Leeuwenhoek">
        <title>Oceanobacillus bengalensis sp. nov., a bacterium isolated from seawater of the Bay of Bengal.</title>
        <authorList>
            <person name="Yongchang O."/>
            <person name="Xiang W."/>
            <person name="Wang G."/>
        </authorList>
    </citation>
    <scope>NUCLEOTIDE SEQUENCE [LARGE SCALE GENOMIC DNA]</scope>
    <source>
        <strain evidence="1 2">MCCC 1K00260</strain>
    </source>
</reference>
<evidence type="ECO:0000313" key="2">
    <source>
        <dbReference type="Proteomes" id="UP000281813"/>
    </source>
</evidence>
<dbReference type="OrthoDB" id="3010342at2"/>
<dbReference type="InterPro" id="IPR013321">
    <property type="entry name" value="Arc_rbn_hlx_hlx"/>
</dbReference>
<dbReference type="RefSeq" id="WP_121134865.1">
    <property type="nucleotide sequence ID" value="NZ_JBHUIL010000064.1"/>
</dbReference>
<dbReference type="AlphaFoldDB" id="A0A494YQZ6"/>
<evidence type="ECO:0000313" key="1">
    <source>
        <dbReference type="EMBL" id="RKQ11171.1"/>
    </source>
</evidence>
<proteinExistence type="predicted"/>
<gene>
    <name evidence="1" type="ORF">D8M05_19935</name>
</gene>
<organism evidence="1 2">
    <name type="scientific">Oceanobacillus bengalensis</name>
    <dbReference type="NCBI Taxonomy" id="1435466"/>
    <lineage>
        <taxon>Bacteria</taxon>
        <taxon>Bacillati</taxon>
        <taxon>Bacillota</taxon>
        <taxon>Bacilli</taxon>
        <taxon>Bacillales</taxon>
        <taxon>Bacillaceae</taxon>
        <taxon>Oceanobacillus</taxon>
    </lineage>
</organism>
<name>A0A494YQZ6_9BACI</name>
<accession>A0A494YQZ6</accession>
<dbReference type="InterPro" id="IPR010985">
    <property type="entry name" value="Ribbon_hlx_hlx"/>
</dbReference>
<dbReference type="Proteomes" id="UP000281813">
    <property type="component" value="Unassembled WGS sequence"/>
</dbReference>
<comment type="caution">
    <text evidence="1">The sequence shown here is derived from an EMBL/GenBank/DDBJ whole genome shotgun (WGS) entry which is preliminary data.</text>
</comment>
<sequence length="72" mass="8200">MAQMVRVNTRISSTVNDWLDKQSKETGTPKSTIVMLAIENYYQQKEAMKSMSNMGAIMEKLEMIEKQLPSGK</sequence>
<dbReference type="Gene3D" id="1.10.1220.10">
    <property type="entry name" value="Met repressor-like"/>
    <property type="match status" value="1"/>
</dbReference>
<dbReference type="EMBL" id="RBZO01000075">
    <property type="protein sequence ID" value="RKQ11171.1"/>
    <property type="molecule type" value="Genomic_DNA"/>
</dbReference>
<evidence type="ECO:0008006" key="3">
    <source>
        <dbReference type="Google" id="ProtNLM"/>
    </source>
</evidence>
<dbReference type="GO" id="GO:0006355">
    <property type="term" value="P:regulation of DNA-templated transcription"/>
    <property type="evidence" value="ECO:0007669"/>
    <property type="project" value="InterPro"/>
</dbReference>
<dbReference type="SUPFAM" id="SSF47598">
    <property type="entry name" value="Ribbon-helix-helix"/>
    <property type="match status" value="1"/>
</dbReference>
<keyword evidence="2" id="KW-1185">Reference proteome</keyword>
<protein>
    <recommendedName>
        <fullName evidence="3">CopG family transcriptional regulator</fullName>
    </recommendedName>
</protein>